<accession>V6HEM0</accession>
<dbReference type="EMBL" id="AHMM02000005">
    <property type="protein sequence ID" value="EQA38841.1"/>
    <property type="molecule type" value="Genomic_DNA"/>
</dbReference>
<evidence type="ECO:0000313" key="10">
    <source>
        <dbReference type="Proteomes" id="UP000018719"/>
    </source>
</evidence>
<dbReference type="Gene3D" id="1.20.1600.10">
    <property type="entry name" value="Outer membrane efflux proteins (OEP)"/>
    <property type="match status" value="1"/>
</dbReference>
<keyword evidence="5 8" id="KW-0812">Transmembrane</keyword>
<keyword evidence="7" id="KW-0998">Cell outer membrane</keyword>
<dbReference type="GO" id="GO:0015562">
    <property type="term" value="F:efflux transmembrane transporter activity"/>
    <property type="evidence" value="ECO:0007669"/>
    <property type="project" value="InterPro"/>
</dbReference>
<dbReference type="InterPro" id="IPR003423">
    <property type="entry name" value="OMP_efflux"/>
</dbReference>
<dbReference type="RefSeq" id="WP_010417710.1">
    <property type="nucleotide sequence ID" value="NZ_AHMM02000005.1"/>
</dbReference>
<dbReference type="PANTHER" id="PTHR30026">
    <property type="entry name" value="OUTER MEMBRANE PROTEIN TOLC"/>
    <property type="match status" value="1"/>
</dbReference>
<feature type="transmembrane region" description="Helical" evidence="8">
    <location>
        <begin position="12"/>
        <end position="31"/>
    </location>
</feature>
<keyword evidence="6 8" id="KW-0472">Membrane</keyword>
<protein>
    <submittedName>
        <fullName evidence="9">Outer membrane efflux protein</fullName>
    </submittedName>
</protein>
<dbReference type="GO" id="GO:1990281">
    <property type="term" value="C:efflux pump complex"/>
    <property type="evidence" value="ECO:0007669"/>
    <property type="project" value="TreeGrafter"/>
</dbReference>
<keyword evidence="3" id="KW-0813">Transport</keyword>
<dbReference type="Proteomes" id="UP000018719">
    <property type="component" value="Unassembled WGS sequence"/>
</dbReference>
<keyword evidence="4" id="KW-1134">Transmembrane beta strand</keyword>
<name>V6HEM0_9LEPT</name>
<sequence>MKFPGEVMNLISNKLINIIIIFIIVFSSTLYSETETILTIEDLMSKAEKTSPDVAAKIFQAKQAEETIGVAKSAYMPTAYASGMITSGLPGSFGEPGVMVPRGVMVSPFHAGPSAGIWGQYTLYDWGRRANDVKFAESQAKERKEEIRLTRIEVLDTSVRSYYSCARNRSMMELWSGLTDDLETIRREVLRFVRNGQKSVVDRYLIESQVEQIKTQTSDYELRLKKAREELGLLVQEDWNNFSCPTILSINLGKLPEQESSVVRLTDPALGIGNEYDSSPIVSRAKLELISAEAKLDRSKADFMPELKSSYSVGTFKEARLVPYQNYSANLSFVVPVFEGLKTVKEVKAAEHDVSAKRKELEAARKRVAELNVGLGKTIDSSALRIKHLRTEVDLAKTAYEVARSRYANYQGTLVDFREAFRNLLRTQGELIDAYTEYLIYTKVKDLVNGKI</sequence>
<evidence type="ECO:0000256" key="4">
    <source>
        <dbReference type="ARBA" id="ARBA00022452"/>
    </source>
</evidence>
<dbReference type="GO" id="GO:0015288">
    <property type="term" value="F:porin activity"/>
    <property type="evidence" value="ECO:0007669"/>
    <property type="project" value="TreeGrafter"/>
</dbReference>
<evidence type="ECO:0000256" key="1">
    <source>
        <dbReference type="ARBA" id="ARBA00004442"/>
    </source>
</evidence>
<dbReference type="PANTHER" id="PTHR30026:SF20">
    <property type="entry name" value="OUTER MEMBRANE PROTEIN TOLC"/>
    <property type="match status" value="1"/>
</dbReference>
<dbReference type="AlphaFoldDB" id="V6HEM0"/>
<dbReference type="Pfam" id="PF02321">
    <property type="entry name" value="OEP"/>
    <property type="match status" value="2"/>
</dbReference>
<keyword evidence="8" id="KW-1133">Transmembrane helix</keyword>
<reference evidence="9 10" key="1">
    <citation type="submission" date="2013-05" db="EMBL/GenBank/DDBJ databases">
        <authorList>
            <person name="Harkins D.M."/>
            <person name="Durkin A.S."/>
            <person name="Brinkac L.M."/>
            <person name="Haft D.H."/>
            <person name="Selengut J.D."/>
            <person name="Sanka R."/>
            <person name="DePew J."/>
            <person name="Purushe J."/>
            <person name="Hartskeerl R.A."/>
            <person name="Ahmed A."/>
            <person name="van der Linden H."/>
            <person name="Goris M.G.A."/>
            <person name="Vinetz J.M."/>
            <person name="Sutton G.G."/>
            <person name="Nierman W.C."/>
            <person name="Fouts D.E."/>
        </authorList>
    </citation>
    <scope>NUCLEOTIDE SEQUENCE [LARGE SCALE GENOMIC DNA]</scope>
    <source>
        <strain evidence="9 10">10</strain>
    </source>
</reference>
<comment type="subcellular location">
    <subcellularLocation>
        <location evidence="1">Cell outer membrane</location>
    </subcellularLocation>
</comment>
<gene>
    <name evidence="9" type="ORF">LEP1GSC047_0109</name>
</gene>
<evidence type="ECO:0000256" key="2">
    <source>
        <dbReference type="ARBA" id="ARBA00007613"/>
    </source>
</evidence>
<evidence type="ECO:0000256" key="6">
    <source>
        <dbReference type="ARBA" id="ARBA00023136"/>
    </source>
</evidence>
<dbReference type="InterPro" id="IPR051906">
    <property type="entry name" value="TolC-like"/>
</dbReference>
<evidence type="ECO:0000256" key="7">
    <source>
        <dbReference type="ARBA" id="ARBA00023237"/>
    </source>
</evidence>
<organism evidence="9 10">
    <name type="scientific">Leptospira inadai serovar Lyme str. 10</name>
    <dbReference type="NCBI Taxonomy" id="1049790"/>
    <lineage>
        <taxon>Bacteria</taxon>
        <taxon>Pseudomonadati</taxon>
        <taxon>Spirochaetota</taxon>
        <taxon>Spirochaetia</taxon>
        <taxon>Leptospirales</taxon>
        <taxon>Leptospiraceae</taxon>
        <taxon>Leptospira</taxon>
    </lineage>
</organism>
<proteinExistence type="inferred from homology"/>
<evidence type="ECO:0000256" key="3">
    <source>
        <dbReference type="ARBA" id="ARBA00022448"/>
    </source>
</evidence>
<comment type="similarity">
    <text evidence="2">Belongs to the outer membrane factor (OMF) (TC 1.B.17) family.</text>
</comment>
<dbReference type="GO" id="GO:0009279">
    <property type="term" value="C:cell outer membrane"/>
    <property type="evidence" value="ECO:0007669"/>
    <property type="project" value="UniProtKB-SubCell"/>
</dbReference>
<evidence type="ECO:0000313" key="9">
    <source>
        <dbReference type="EMBL" id="EQA38841.1"/>
    </source>
</evidence>
<evidence type="ECO:0000256" key="5">
    <source>
        <dbReference type="ARBA" id="ARBA00022692"/>
    </source>
</evidence>
<evidence type="ECO:0000256" key="8">
    <source>
        <dbReference type="SAM" id="Phobius"/>
    </source>
</evidence>
<comment type="caution">
    <text evidence="9">The sequence shown here is derived from an EMBL/GenBank/DDBJ whole genome shotgun (WGS) entry which is preliminary data.</text>
</comment>
<dbReference type="STRING" id="1049790.LEP1GSC047_0109"/>
<dbReference type="SUPFAM" id="SSF56954">
    <property type="entry name" value="Outer membrane efflux proteins (OEP)"/>
    <property type="match status" value="1"/>
</dbReference>